<dbReference type="GO" id="GO:0005886">
    <property type="term" value="C:plasma membrane"/>
    <property type="evidence" value="ECO:0007669"/>
    <property type="project" value="TreeGrafter"/>
</dbReference>
<dbReference type="AlphaFoldDB" id="Q2GYG5"/>
<dbReference type="InterPro" id="IPR013783">
    <property type="entry name" value="Ig-like_fold"/>
</dbReference>
<comment type="subcellular location">
    <subcellularLocation>
        <location evidence="1">Membrane</location>
        <topology evidence="1">Single-pass type IV membrane protein</topology>
    </subcellularLocation>
</comment>
<evidence type="ECO:0000256" key="5">
    <source>
        <dbReference type="ARBA" id="ARBA00023136"/>
    </source>
</evidence>
<dbReference type="Pfam" id="PF15288">
    <property type="entry name" value="zf-CCHC_6"/>
    <property type="match status" value="1"/>
</dbReference>
<evidence type="ECO:0000256" key="4">
    <source>
        <dbReference type="ARBA" id="ARBA00022989"/>
    </source>
</evidence>
<keyword evidence="11" id="KW-1185">Reference proteome</keyword>
<comment type="similarity">
    <text evidence="2">Belongs to the VAMP-associated protein (VAP) (TC 9.B.17) family.</text>
</comment>
<feature type="domain" description="MSP" evidence="9">
    <location>
        <begin position="319"/>
        <end position="455"/>
    </location>
</feature>
<evidence type="ECO:0000256" key="8">
    <source>
        <dbReference type="SAM" id="SignalP"/>
    </source>
</evidence>
<evidence type="ECO:0000313" key="11">
    <source>
        <dbReference type="Proteomes" id="UP000001056"/>
    </source>
</evidence>
<name>Q2GYG5_CHAGB</name>
<dbReference type="STRING" id="306901.Q2GYG5"/>
<evidence type="ECO:0000256" key="3">
    <source>
        <dbReference type="ARBA" id="ARBA00022692"/>
    </source>
</evidence>
<gene>
    <name evidence="10" type="ORF">CHGG_06989</name>
</gene>
<feature type="region of interest" description="Disordered" evidence="6">
    <location>
        <begin position="172"/>
        <end position="199"/>
    </location>
</feature>
<keyword evidence="5 7" id="KW-0472">Membrane</keyword>
<dbReference type="InterPro" id="IPR016763">
    <property type="entry name" value="VAP"/>
</dbReference>
<feature type="region of interest" description="Disordered" evidence="6">
    <location>
        <begin position="567"/>
        <end position="600"/>
    </location>
</feature>
<evidence type="ECO:0000256" key="7">
    <source>
        <dbReference type="SAM" id="Phobius"/>
    </source>
</evidence>
<dbReference type="eggNOG" id="KOG0439">
    <property type="taxonomic scope" value="Eukaryota"/>
</dbReference>
<accession>Q2GYG5</accession>
<keyword evidence="8" id="KW-0732">Signal</keyword>
<keyword evidence="3 7" id="KW-0812">Transmembrane</keyword>
<feature type="region of interest" description="Disordered" evidence="6">
    <location>
        <begin position="473"/>
        <end position="495"/>
    </location>
</feature>
<keyword evidence="4 7" id="KW-1133">Transmembrane helix</keyword>
<dbReference type="InParanoid" id="Q2GYG5"/>
<dbReference type="OrthoDB" id="264603at2759"/>
<dbReference type="RefSeq" id="XP_001224645.1">
    <property type="nucleotide sequence ID" value="XM_001224644.1"/>
</dbReference>
<dbReference type="HOGENOM" id="CLU_437416_0_0_1"/>
<dbReference type="GO" id="GO:0033149">
    <property type="term" value="F:FFAT motif binding"/>
    <property type="evidence" value="ECO:0007669"/>
    <property type="project" value="TreeGrafter"/>
</dbReference>
<organism evidence="10 11">
    <name type="scientific">Chaetomium globosum (strain ATCC 6205 / CBS 148.51 / DSM 1962 / NBRC 6347 / NRRL 1970)</name>
    <name type="common">Soil fungus</name>
    <dbReference type="NCBI Taxonomy" id="306901"/>
    <lineage>
        <taxon>Eukaryota</taxon>
        <taxon>Fungi</taxon>
        <taxon>Dikarya</taxon>
        <taxon>Ascomycota</taxon>
        <taxon>Pezizomycotina</taxon>
        <taxon>Sordariomycetes</taxon>
        <taxon>Sordariomycetidae</taxon>
        <taxon>Sordariales</taxon>
        <taxon>Chaetomiaceae</taxon>
        <taxon>Chaetomium</taxon>
    </lineage>
</organism>
<evidence type="ECO:0000313" key="10">
    <source>
        <dbReference type="EMBL" id="EAQ85736.1"/>
    </source>
</evidence>
<dbReference type="InterPro" id="IPR041670">
    <property type="entry name" value="Znf-CCHC_6"/>
</dbReference>
<dbReference type="Gene3D" id="2.60.40.10">
    <property type="entry name" value="Immunoglobulins"/>
    <property type="match status" value="1"/>
</dbReference>
<evidence type="ECO:0000256" key="2">
    <source>
        <dbReference type="ARBA" id="ARBA00008932"/>
    </source>
</evidence>
<dbReference type="GeneID" id="4393171"/>
<feature type="transmembrane region" description="Helical" evidence="7">
    <location>
        <begin position="605"/>
        <end position="624"/>
    </location>
</feature>
<dbReference type="PANTHER" id="PTHR10809:SF6">
    <property type="entry name" value="AT11025P-RELATED"/>
    <property type="match status" value="1"/>
</dbReference>
<dbReference type="PROSITE" id="PS50202">
    <property type="entry name" value="MSP"/>
    <property type="match status" value="1"/>
</dbReference>
<dbReference type="Pfam" id="PF00635">
    <property type="entry name" value="Motile_Sperm"/>
    <property type="match status" value="1"/>
</dbReference>
<dbReference type="GO" id="GO:0090158">
    <property type="term" value="P:endoplasmic reticulum membrane organization"/>
    <property type="evidence" value="ECO:0007669"/>
    <property type="project" value="TreeGrafter"/>
</dbReference>
<dbReference type="InterPro" id="IPR000535">
    <property type="entry name" value="MSP_dom"/>
</dbReference>
<feature type="signal peptide" evidence="8">
    <location>
        <begin position="1"/>
        <end position="23"/>
    </location>
</feature>
<protein>
    <recommendedName>
        <fullName evidence="9">MSP domain-containing protein</fullName>
    </recommendedName>
</protein>
<dbReference type="Proteomes" id="UP000001056">
    <property type="component" value="Unassembled WGS sequence"/>
</dbReference>
<dbReference type="EMBL" id="CH408033">
    <property type="protein sequence ID" value="EAQ85736.1"/>
    <property type="molecule type" value="Genomic_DNA"/>
</dbReference>
<evidence type="ECO:0000259" key="9">
    <source>
        <dbReference type="PROSITE" id="PS50202"/>
    </source>
</evidence>
<dbReference type="VEuPathDB" id="FungiDB:CHGG_06989"/>
<reference evidence="11" key="1">
    <citation type="journal article" date="2015" name="Genome Announc.">
        <title>Draft genome sequence of the cellulolytic fungus Chaetomium globosum.</title>
        <authorList>
            <person name="Cuomo C.A."/>
            <person name="Untereiner W.A."/>
            <person name="Ma L.-J."/>
            <person name="Grabherr M."/>
            <person name="Birren B.W."/>
        </authorList>
    </citation>
    <scope>NUCLEOTIDE SEQUENCE [LARGE SCALE GENOMIC DNA]</scope>
    <source>
        <strain evidence="11">ATCC 6205 / CBS 148.51 / DSM 1962 / NBRC 6347 / NRRL 1970</strain>
    </source>
</reference>
<dbReference type="PANTHER" id="PTHR10809">
    <property type="entry name" value="VESICLE-ASSOCIATED MEMBRANE PROTEIN-ASSOCIATED PROTEIN"/>
    <property type="match status" value="1"/>
</dbReference>
<proteinExistence type="inferred from homology"/>
<evidence type="ECO:0000256" key="6">
    <source>
        <dbReference type="SAM" id="MobiDB-lite"/>
    </source>
</evidence>
<dbReference type="SUPFAM" id="SSF49354">
    <property type="entry name" value="PapD-like"/>
    <property type="match status" value="1"/>
</dbReference>
<sequence length="625" mass="68630">MNAASNLFPSAAILLCLWHANKAVLARCQPKFPEAEEWKEFNEFWHSIIGSPTEDEYAKRLVEFQQRYTPEHLDEVGYINATWLNPFKEKLVRAWVDQSSHFGNTATSRVEGIHALLKSYLRRSTLDLFEAWKAIRLAVLNQLSELQAREPLLLNDFHSHWHLRRNGAPQLLLEPRQRTEPIQARSSLPKSSTKREPSHFEVVEAQAAQPRRAPSRCTKCNGIGHTRTSKACPLRGPPFTLSELVIKIGVIVLWPAAKAAPQHVLGVDQQHGPPGSGNLASAVPALPLTCPECCNTHPRCDQLSDSIRHNIPPFGLPEPLPTQTSRTATTLAQTRNLCSCVRSAPTTSADTRAFHKAATAAMSVEIDPVELGFRTPKQYCVRPNSGRIEPGHEVEVSVLLQAMKQEPPSDAKCRDKFLVQSVTITADKEFTNVTQIWDGVEKSAVQEKKIRVAWLPPHEGPSQPVATPIRQTATNGFDATPDTAPPPAYSSPQDDTTVLEDTTAISYPEQDEPPHEPESTQATQATAFAGPSAVAGSVRSAATETYEELKERLAKAEATAASLKNELASGLRQRKTGNRSEDSSSAGVPKLAQAERQSSRGTEGVPVGIVAFLCLVSFLLGYIFF</sequence>
<dbReference type="InterPro" id="IPR008962">
    <property type="entry name" value="PapD-like_sf"/>
</dbReference>
<dbReference type="GO" id="GO:0005789">
    <property type="term" value="C:endoplasmic reticulum membrane"/>
    <property type="evidence" value="ECO:0007669"/>
    <property type="project" value="InterPro"/>
</dbReference>
<feature type="chain" id="PRO_5004208725" description="MSP domain-containing protein" evidence="8">
    <location>
        <begin position="24"/>
        <end position="625"/>
    </location>
</feature>
<evidence type="ECO:0000256" key="1">
    <source>
        <dbReference type="ARBA" id="ARBA00004211"/>
    </source>
</evidence>
<dbReference type="GO" id="GO:0061817">
    <property type="term" value="P:endoplasmic reticulum-plasma membrane tethering"/>
    <property type="evidence" value="ECO:0007669"/>
    <property type="project" value="TreeGrafter"/>
</dbReference>